<dbReference type="Pfam" id="PF05227">
    <property type="entry name" value="CHASE3"/>
    <property type="match status" value="1"/>
</dbReference>
<organism evidence="3 4">
    <name type="scientific">Mycobacterium kansasii</name>
    <dbReference type="NCBI Taxonomy" id="1768"/>
    <lineage>
        <taxon>Bacteria</taxon>
        <taxon>Bacillati</taxon>
        <taxon>Actinomycetota</taxon>
        <taxon>Actinomycetes</taxon>
        <taxon>Mycobacteriales</taxon>
        <taxon>Mycobacteriaceae</taxon>
        <taxon>Mycobacterium</taxon>
    </lineage>
</organism>
<protein>
    <submittedName>
        <fullName evidence="3">CHASE3 domain protein</fullName>
    </submittedName>
</protein>
<name>A0A1V3WAF9_MYCKA</name>
<reference evidence="3 4" key="1">
    <citation type="submission" date="2017-02" db="EMBL/GenBank/DDBJ databases">
        <title>Complete genome sequences of Mycobacterium kansasii strains isolated from rhesus macaques.</title>
        <authorList>
            <person name="Panda A."/>
            <person name="Nagaraj S."/>
            <person name="Zhao X."/>
            <person name="Tettelin H."/>
            <person name="Detolla L.J."/>
        </authorList>
    </citation>
    <scope>NUCLEOTIDE SEQUENCE [LARGE SCALE GENOMIC DNA]</scope>
    <source>
        <strain evidence="3 4">11-3813</strain>
    </source>
</reference>
<evidence type="ECO:0000313" key="4">
    <source>
        <dbReference type="Proteomes" id="UP000189229"/>
    </source>
</evidence>
<evidence type="ECO:0000259" key="2">
    <source>
        <dbReference type="Pfam" id="PF05227"/>
    </source>
</evidence>
<dbReference type="Proteomes" id="UP000189229">
    <property type="component" value="Unassembled WGS sequence"/>
</dbReference>
<evidence type="ECO:0000256" key="1">
    <source>
        <dbReference type="SAM" id="MobiDB-lite"/>
    </source>
</evidence>
<dbReference type="EMBL" id="MVBM01000014">
    <property type="protein sequence ID" value="OOK63945.1"/>
    <property type="molecule type" value="Genomic_DNA"/>
</dbReference>
<evidence type="ECO:0000313" key="3">
    <source>
        <dbReference type="EMBL" id="OOK63945.1"/>
    </source>
</evidence>
<accession>A0A1V3WAF9</accession>
<dbReference type="InterPro" id="IPR007891">
    <property type="entry name" value="CHASE3"/>
</dbReference>
<proteinExistence type="predicted"/>
<feature type="compositionally biased region" description="Low complexity" evidence="1">
    <location>
        <begin position="43"/>
        <end position="62"/>
    </location>
</feature>
<feature type="region of interest" description="Disordered" evidence="1">
    <location>
        <begin position="40"/>
        <end position="71"/>
    </location>
</feature>
<gene>
    <name evidence="3" type="ORF">BZL30_9326</name>
</gene>
<feature type="domain" description="CHASE3" evidence="2">
    <location>
        <begin position="136"/>
        <end position="165"/>
    </location>
</feature>
<dbReference type="AlphaFoldDB" id="A0A1V3WAF9"/>
<feature type="non-terminal residue" evidence="3">
    <location>
        <position position="166"/>
    </location>
</feature>
<comment type="caution">
    <text evidence="3">The sequence shown here is derived from an EMBL/GenBank/DDBJ whole genome shotgun (WGS) entry which is preliminary data.</text>
</comment>
<sequence length="166" mass="17225">MPAGHGLLLITDGLFEGYSGSGRERLGEDGLLALARSHAALPGPHSSTRSSTGRSSAPSHSADSPTTSPCYAWSAHPDDCRRDGMAPNRTHRAGMASAGADGQGVMVLAGAVAGAILLNRTDELSRQLRDDIAPSRVAACQLQSALRDQETGIRGYLISADTQFLG</sequence>